<dbReference type="EMBL" id="CM042010">
    <property type="protein sequence ID" value="KAI3781435.1"/>
    <property type="molecule type" value="Genomic_DNA"/>
</dbReference>
<comment type="caution">
    <text evidence="1">The sequence shown here is derived from an EMBL/GenBank/DDBJ whole genome shotgun (WGS) entry which is preliminary data.</text>
</comment>
<sequence length="147" mass="16457">MVPKGCNARTATMVLKDLVRTVVTRSKVLENLLSNLYGSERSGPDRNYGFGGLGSSKPFKEKSAVTETIIAVQGRKFYSTGQQMSRFYGTNEKILMYKRTNSYLQNVKKCFSPKFIAIHNLLCIAYNSLKHDCSGFANCSSDKNDFL</sequence>
<dbReference type="Proteomes" id="UP001055811">
    <property type="component" value="Linkage Group LG02"/>
</dbReference>
<keyword evidence="2" id="KW-1185">Reference proteome</keyword>
<evidence type="ECO:0000313" key="2">
    <source>
        <dbReference type="Proteomes" id="UP001055811"/>
    </source>
</evidence>
<proteinExistence type="predicted"/>
<reference evidence="1 2" key="2">
    <citation type="journal article" date="2022" name="Mol. Ecol. Resour.">
        <title>The genomes of chicory, endive, great burdock and yacon provide insights into Asteraceae paleo-polyploidization history and plant inulin production.</title>
        <authorList>
            <person name="Fan W."/>
            <person name="Wang S."/>
            <person name="Wang H."/>
            <person name="Wang A."/>
            <person name="Jiang F."/>
            <person name="Liu H."/>
            <person name="Zhao H."/>
            <person name="Xu D."/>
            <person name="Zhang Y."/>
        </authorList>
    </citation>
    <scope>NUCLEOTIDE SEQUENCE [LARGE SCALE GENOMIC DNA]</scope>
    <source>
        <strain evidence="2">cv. Punajuju</strain>
        <tissue evidence="1">Leaves</tissue>
    </source>
</reference>
<organism evidence="1 2">
    <name type="scientific">Cichorium intybus</name>
    <name type="common">Chicory</name>
    <dbReference type="NCBI Taxonomy" id="13427"/>
    <lineage>
        <taxon>Eukaryota</taxon>
        <taxon>Viridiplantae</taxon>
        <taxon>Streptophyta</taxon>
        <taxon>Embryophyta</taxon>
        <taxon>Tracheophyta</taxon>
        <taxon>Spermatophyta</taxon>
        <taxon>Magnoliopsida</taxon>
        <taxon>eudicotyledons</taxon>
        <taxon>Gunneridae</taxon>
        <taxon>Pentapetalae</taxon>
        <taxon>asterids</taxon>
        <taxon>campanulids</taxon>
        <taxon>Asterales</taxon>
        <taxon>Asteraceae</taxon>
        <taxon>Cichorioideae</taxon>
        <taxon>Cichorieae</taxon>
        <taxon>Cichoriinae</taxon>
        <taxon>Cichorium</taxon>
    </lineage>
</organism>
<accession>A0ACB9GEE4</accession>
<reference evidence="2" key="1">
    <citation type="journal article" date="2022" name="Mol. Ecol. Resour.">
        <title>The genomes of chicory, endive, great burdock and yacon provide insights into Asteraceae palaeo-polyploidization history and plant inulin production.</title>
        <authorList>
            <person name="Fan W."/>
            <person name="Wang S."/>
            <person name="Wang H."/>
            <person name="Wang A."/>
            <person name="Jiang F."/>
            <person name="Liu H."/>
            <person name="Zhao H."/>
            <person name="Xu D."/>
            <person name="Zhang Y."/>
        </authorList>
    </citation>
    <scope>NUCLEOTIDE SEQUENCE [LARGE SCALE GENOMIC DNA]</scope>
    <source>
        <strain evidence="2">cv. Punajuju</strain>
    </source>
</reference>
<evidence type="ECO:0000313" key="1">
    <source>
        <dbReference type="EMBL" id="KAI3781435.1"/>
    </source>
</evidence>
<gene>
    <name evidence="1" type="ORF">L2E82_11450</name>
</gene>
<protein>
    <submittedName>
        <fullName evidence="1">Uncharacterized protein</fullName>
    </submittedName>
</protein>
<name>A0ACB9GEE4_CICIN</name>